<name>A0A383B293_9ZZZZ</name>
<evidence type="ECO:0008006" key="2">
    <source>
        <dbReference type="Google" id="ProtNLM"/>
    </source>
</evidence>
<dbReference type="AlphaFoldDB" id="A0A383B293"/>
<reference evidence="1" key="1">
    <citation type="submission" date="2018-05" db="EMBL/GenBank/DDBJ databases">
        <authorList>
            <person name="Lanie J.A."/>
            <person name="Ng W.-L."/>
            <person name="Kazmierczak K.M."/>
            <person name="Andrzejewski T.M."/>
            <person name="Davidsen T.M."/>
            <person name="Wayne K.J."/>
            <person name="Tettelin H."/>
            <person name="Glass J.I."/>
            <person name="Rusch D."/>
            <person name="Podicherti R."/>
            <person name="Tsui H.-C.T."/>
            <person name="Winkler M.E."/>
        </authorList>
    </citation>
    <scope>NUCLEOTIDE SEQUENCE</scope>
</reference>
<feature type="non-terminal residue" evidence="1">
    <location>
        <position position="1"/>
    </location>
</feature>
<feature type="non-terminal residue" evidence="1">
    <location>
        <position position="23"/>
    </location>
</feature>
<dbReference type="EMBL" id="UINC01196773">
    <property type="protein sequence ID" value="SVE13930.1"/>
    <property type="molecule type" value="Genomic_DNA"/>
</dbReference>
<evidence type="ECO:0000313" key="1">
    <source>
        <dbReference type="EMBL" id="SVE13930.1"/>
    </source>
</evidence>
<gene>
    <name evidence="1" type="ORF">METZ01_LOCUS466784</name>
</gene>
<dbReference type="InterPro" id="IPR043502">
    <property type="entry name" value="DNA/RNA_pol_sf"/>
</dbReference>
<organism evidence="1">
    <name type="scientific">marine metagenome</name>
    <dbReference type="NCBI Taxonomy" id="408172"/>
    <lineage>
        <taxon>unclassified sequences</taxon>
        <taxon>metagenomes</taxon>
        <taxon>ecological metagenomes</taxon>
    </lineage>
</organism>
<sequence length="23" mass="2583">VTTTPILHVDMDAFFAAVELVRH</sequence>
<protein>
    <recommendedName>
        <fullName evidence="2">UmuC domain-containing protein</fullName>
    </recommendedName>
</protein>
<proteinExistence type="predicted"/>
<accession>A0A383B293</accession>
<dbReference type="SUPFAM" id="SSF56672">
    <property type="entry name" value="DNA/RNA polymerases"/>
    <property type="match status" value="1"/>
</dbReference>